<dbReference type="InterPro" id="IPR029039">
    <property type="entry name" value="Flavoprotein-like_sf"/>
</dbReference>
<dbReference type="HOGENOM" id="CLU_055322_4_2_11"/>
<evidence type="ECO:0000259" key="1">
    <source>
        <dbReference type="Pfam" id="PF03358"/>
    </source>
</evidence>
<sequence>MVSHMYPSHVSPQTPLPLSLGVIVGSLRATSVTRLIAENLVAGAPAGVNARFLDIADLPLYNEDLDIEVADTAPAPWTRFREEVRAADAILFVTPEYNRSVPAPLKNAIDVGSAPHDQNVFAGLPAAVVSGSPGRMGAFGANHHLRQSLVFLDMPTMQQPELYIGGSYDLFDDNGRLIDPDMTRRFEAYMERFVAWTTRHPKNPT</sequence>
<feature type="domain" description="NADPH-dependent FMN reductase-like" evidence="1">
    <location>
        <begin position="20"/>
        <end position="166"/>
    </location>
</feature>
<dbReference type="Pfam" id="PF03358">
    <property type="entry name" value="FMN_red"/>
    <property type="match status" value="1"/>
</dbReference>
<dbReference type="KEGG" id="mts:MTES_0742"/>
<dbReference type="Proteomes" id="UP000008975">
    <property type="component" value="Chromosome"/>
</dbReference>
<dbReference type="eggNOG" id="COG0431">
    <property type="taxonomic scope" value="Bacteria"/>
</dbReference>
<organism evidence="2 3">
    <name type="scientific">Microbacterium testaceum (strain StLB037)</name>
    <dbReference type="NCBI Taxonomy" id="979556"/>
    <lineage>
        <taxon>Bacteria</taxon>
        <taxon>Bacillati</taxon>
        <taxon>Actinomycetota</taxon>
        <taxon>Actinomycetes</taxon>
        <taxon>Micrococcales</taxon>
        <taxon>Microbacteriaceae</taxon>
        <taxon>Microbacterium</taxon>
    </lineage>
</organism>
<dbReference type="Gene3D" id="3.40.50.360">
    <property type="match status" value="1"/>
</dbReference>
<dbReference type="InterPro" id="IPR005025">
    <property type="entry name" value="FMN_Rdtase-like_dom"/>
</dbReference>
<accession>E8NDN0</accession>
<dbReference type="SUPFAM" id="SSF52218">
    <property type="entry name" value="Flavoproteins"/>
    <property type="match status" value="1"/>
</dbReference>
<evidence type="ECO:0000313" key="3">
    <source>
        <dbReference type="Proteomes" id="UP000008975"/>
    </source>
</evidence>
<evidence type="ECO:0000313" key="2">
    <source>
        <dbReference type="EMBL" id="BAJ73706.1"/>
    </source>
</evidence>
<dbReference type="EMBL" id="AP012052">
    <property type="protein sequence ID" value="BAJ73706.1"/>
    <property type="molecule type" value="Genomic_DNA"/>
</dbReference>
<dbReference type="PANTHER" id="PTHR30543">
    <property type="entry name" value="CHROMATE REDUCTASE"/>
    <property type="match status" value="1"/>
</dbReference>
<dbReference type="STRING" id="979556.MTES_0742"/>
<proteinExistence type="predicted"/>
<dbReference type="AlphaFoldDB" id="E8NDN0"/>
<dbReference type="PANTHER" id="PTHR30543:SF21">
    <property type="entry name" value="NAD(P)H-DEPENDENT FMN REDUCTASE LOT6"/>
    <property type="match status" value="1"/>
</dbReference>
<name>E8NDN0_MICTS</name>
<dbReference type="InterPro" id="IPR050712">
    <property type="entry name" value="NAD(P)H-dep_reductase"/>
</dbReference>
<gene>
    <name evidence="2" type="ordered locus">MTES_0742</name>
</gene>
<dbReference type="GO" id="GO:0010181">
    <property type="term" value="F:FMN binding"/>
    <property type="evidence" value="ECO:0007669"/>
    <property type="project" value="TreeGrafter"/>
</dbReference>
<dbReference type="GO" id="GO:0016491">
    <property type="term" value="F:oxidoreductase activity"/>
    <property type="evidence" value="ECO:0007669"/>
    <property type="project" value="InterPro"/>
</dbReference>
<reference key="2">
    <citation type="submission" date="2011-02" db="EMBL/GenBank/DDBJ databases">
        <title>Genome sequence of Microbacterium testaceum StLB037.</title>
        <authorList>
            <person name="Morohoshi T."/>
            <person name="Wang W.Z."/>
            <person name="Someya N."/>
            <person name="Ikeda T."/>
        </authorList>
    </citation>
    <scope>NUCLEOTIDE SEQUENCE</scope>
    <source>
        <strain>StLB037</strain>
    </source>
</reference>
<protein>
    <submittedName>
        <fullName evidence="2">Predicted flavoprotein</fullName>
    </submittedName>
</protein>
<dbReference type="GO" id="GO:0005829">
    <property type="term" value="C:cytosol"/>
    <property type="evidence" value="ECO:0007669"/>
    <property type="project" value="TreeGrafter"/>
</dbReference>
<reference evidence="2 3" key="1">
    <citation type="journal article" date="2011" name="J. Bacteriol.">
        <title>Genome sequence of Microbacterium testaceum StLB037, an N-acylhomoserine lactone-degrading bacterium isolated from potato leaves.</title>
        <authorList>
            <person name="Morohoshi T."/>
            <person name="Wang W.-Z."/>
            <person name="Someya N."/>
            <person name="Ikeda T."/>
        </authorList>
    </citation>
    <scope>NUCLEOTIDE SEQUENCE [LARGE SCALE GENOMIC DNA]</scope>
    <source>
        <strain evidence="2 3">StLB037</strain>
    </source>
</reference>